<dbReference type="PIRSF" id="PIRSF029958">
    <property type="entry name" value="Necrosis-inducing_protein"/>
    <property type="match status" value="1"/>
</dbReference>
<protein>
    <submittedName>
        <fullName evidence="2">Necrosis inducing protein-domain-containing protein</fullName>
    </submittedName>
</protein>
<organism evidence="2 3">
    <name type="scientific">Schizothecium vesticola</name>
    <dbReference type="NCBI Taxonomy" id="314040"/>
    <lineage>
        <taxon>Eukaryota</taxon>
        <taxon>Fungi</taxon>
        <taxon>Dikarya</taxon>
        <taxon>Ascomycota</taxon>
        <taxon>Pezizomycotina</taxon>
        <taxon>Sordariomycetes</taxon>
        <taxon>Sordariomycetidae</taxon>
        <taxon>Sordariales</taxon>
        <taxon>Schizotheciaceae</taxon>
        <taxon>Schizothecium</taxon>
    </lineage>
</organism>
<name>A0AA40K947_9PEZI</name>
<dbReference type="EMBL" id="JAUKUD010000003">
    <property type="protein sequence ID" value="KAK0750523.1"/>
    <property type="molecule type" value="Genomic_DNA"/>
</dbReference>
<dbReference type="PANTHER" id="PTHR33657:SF6">
    <property type="entry name" value="SECRETED PROTEIN"/>
    <property type="match status" value="1"/>
</dbReference>
<evidence type="ECO:0000313" key="2">
    <source>
        <dbReference type="EMBL" id="KAK0750523.1"/>
    </source>
</evidence>
<dbReference type="AlphaFoldDB" id="A0AA40K947"/>
<gene>
    <name evidence="2" type="ORF">B0T18DRAFT_409067</name>
</gene>
<comment type="caution">
    <text evidence="2">The sequence shown here is derived from an EMBL/GenBank/DDBJ whole genome shotgun (WGS) entry which is preliminary data.</text>
</comment>
<reference evidence="2" key="1">
    <citation type="submission" date="2023-06" db="EMBL/GenBank/DDBJ databases">
        <title>Genome-scale phylogeny and comparative genomics of the fungal order Sordariales.</title>
        <authorList>
            <consortium name="Lawrence Berkeley National Laboratory"/>
            <person name="Hensen N."/>
            <person name="Bonometti L."/>
            <person name="Westerberg I."/>
            <person name="Brannstrom I.O."/>
            <person name="Guillou S."/>
            <person name="Cros-Aarteil S."/>
            <person name="Calhoun S."/>
            <person name="Haridas S."/>
            <person name="Kuo A."/>
            <person name="Mondo S."/>
            <person name="Pangilinan J."/>
            <person name="Riley R."/>
            <person name="LaButti K."/>
            <person name="Andreopoulos B."/>
            <person name="Lipzen A."/>
            <person name="Chen C."/>
            <person name="Yanf M."/>
            <person name="Daum C."/>
            <person name="Ng V."/>
            <person name="Clum A."/>
            <person name="Steindorff A."/>
            <person name="Ohm R."/>
            <person name="Martin F."/>
            <person name="Silar P."/>
            <person name="Natvig D."/>
            <person name="Lalanne C."/>
            <person name="Gautier V."/>
            <person name="Ament-velasquez S.L."/>
            <person name="Kruys A."/>
            <person name="Hutchinson M.I."/>
            <person name="Powell A.J."/>
            <person name="Barry K."/>
            <person name="Miller A.N."/>
            <person name="Grigoriev I.V."/>
            <person name="Debuchy R."/>
            <person name="Gladieux P."/>
            <person name="Thoren M.H."/>
            <person name="Johannesson H."/>
        </authorList>
    </citation>
    <scope>NUCLEOTIDE SEQUENCE</scope>
    <source>
        <strain evidence="2">SMH3187-1</strain>
    </source>
</reference>
<sequence length="281" mass="31007">MTMAKFRLAAALFTLLPLALASPLLPRQSTPSPPQALPQNAPALDLRFQPLLDFDTDGCYNVPAVSASGALVQGLPHNFVALSSGCRDASDLDNNNVYSRTRCNPNGWCVHLYDYYFEKDVATAWFLDVGGHTHDWEHIAVWTANGTAQWVAASQHGGYEVRSASAVRWEGEHPKLVYHKDGGSTHCFRFADASDEVIENHRGVWFKGDLVGYEGFPSAEVRRRLFTADFGKATLALRDDTFAGNIVRSKYGGIPFNENLDYPPPGEGGTKWNAQGMRWSV</sequence>
<evidence type="ECO:0000313" key="3">
    <source>
        <dbReference type="Proteomes" id="UP001172155"/>
    </source>
</evidence>
<evidence type="ECO:0000256" key="1">
    <source>
        <dbReference type="SAM" id="SignalP"/>
    </source>
</evidence>
<feature type="signal peptide" evidence="1">
    <location>
        <begin position="1"/>
        <end position="21"/>
    </location>
</feature>
<dbReference type="PANTHER" id="PTHR33657">
    <property type="entry name" value="DOMAIN PROTEIN, PUTATIVE (AFU_ORTHOLOGUE AFUA_5G00600)-RELATED"/>
    <property type="match status" value="1"/>
</dbReference>
<feature type="chain" id="PRO_5041418451" evidence="1">
    <location>
        <begin position="22"/>
        <end position="281"/>
    </location>
</feature>
<keyword evidence="1" id="KW-0732">Signal</keyword>
<accession>A0AA40K947</accession>
<dbReference type="Pfam" id="PF05630">
    <property type="entry name" value="NPP1"/>
    <property type="match status" value="1"/>
</dbReference>
<dbReference type="InterPro" id="IPR008701">
    <property type="entry name" value="NPP1"/>
</dbReference>
<proteinExistence type="predicted"/>
<dbReference type="Proteomes" id="UP001172155">
    <property type="component" value="Unassembled WGS sequence"/>
</dbReference>
<keyword evidence="3" id="KW-1185">Reference proteome</keyword>